<dbReference type="SUPFAM" id="SSF52540">
    <property type="entry name" value="P-loop containing nucleoside triphosphate hydrolases"/>
    <property type="match status" value="1"/>
</dbReference>
<accession>A0ABT3FVX8</accession>
<dbReference type="InterPro" id="IPR003439">
    <property type="entry name" value="ABC_transporter-like_ATP-bd"/>
</dbReference>
<dbReference type="InterPro" id="IPR008995">
    <property type="entry name" value="Mo/tungstate-bd_C_term_dom"/>
</dbReference>
<organism evidence="5 6">
    <name type="scientific">Luteolibacter flavescens</name>
    <dbReference type="NCBI Taxonomy" id="1859460"/>
    <lineage>
        <taxon>Bacteria</taxon>
        <taxon>Pseudomonadati</taxon>
        <taxon>Verrucomicrobiota</taxon>
        <taxon>Verrucomicrobiia</taxon>
        <taxon>Verrucomicrobiales</taxon>
        <taxon>Verrucomicrobiaceae</taxon>
        <taxon>Luteolibacter</taxon>
    </lineage>
</organism>
<keyword evidence="1" id="KW-0813">Transport</keyword>
<dbReference type="Proteomes" id="UP001207930">
    <property type="component" value="Unassembled WGS sequence"/>
</dbReference>
<reference evidence="5 6" key="1">
    <citation type="submission" date="2022-10" db="EMBL/GenBank/DDBJ databases">
        <title>Luteolibacter flavescens strain MCCC 1K03193, whole genome shotgun sequencing project.</title>
        <authorList>
            <person name="Zhao G."/>
            <person name="Shen L."/>
        </authorList>
    </citation>
    <scope>NUCLEOTIDE SEQUENCE [LARGE SCALE GENOMIC DNA]</scope>
    <source>
        <strain evidence="5 6">MCCC 1K03193</strain>
    </source>
</reference>
<keyword evidence="3 5" id="KW-0067">ATP-binding</keyword>
<gene>
    <name evidence="5" type="ORF">OKA04_22665</name>
</gene>
<feature type="domain" description="ABC transporter" evidence="4">
    <location>
        <begin position="4"/>
        <end position="238"/>
    </location>
</feature>
<dbReference type="Pfam" id="PF00005">
    <property type="entry name" value="ABC_tran"/>
    <property type="match status" value="1"/>
</dbReference>
<keyword evidence="6" id="KW-1185">Reference proteome</keyword>
<dbReference type="SMART" id="SM00382">
    <property type="entry name" value="AAA"/>
    <property type="match status" value="1"/>
</dbReference>
<dbReference type="PANTHER" id="PTHR42781:SF4">
    <property type="entry name" value="SPERMIDINE_PUTRESCINE IMPORT ATP-BINDING PROTEIN POTA"/>
    <property type="match status" value="1"/>
</dbReference>
<dbReference type="EMBL" id="JAPDDS010000019">
    <property type="protein sequence ID" value="MCW1887557.1"/>
    <property type="molecule type" value="Genomic_DNA"/>
</dbReference>
<dbReference type="GO" id="GO:0005524">
    <property type="term" value="F:ATP binding"/>
    <property type="evidence" value="ECO:0007669"/>
    <property type="project" value="UniProtKB-KW"/>
</dbReference>
<name>A0ABT3FVX8_9BACT</name>
<dbReference type="InterPro" id="IPR050093">
    <property type="entry name" value="ABC_SmlMolc_Importer"/>
</dbReference>
<dbReference type="InterPro" id="IPR017871">
    <property type="entry name" value="ABC_transporter-like_CS"/>
</dbReference>
<dbReference type="InterPro" id="IPR027417">
    <property type="entry name" value="P-loop_NTPase"/>
</dbReference>
<dbReference type="PROSITE" id="PS50893">
    <property type="entry name" value="ABC_TRANSPORTER_2"/>
    <property type="match status" value="1"/>
</dbReference>
<evidence type="ECO:0000256" key="3">
    <source>
        <dbReference type="ARBA" id="ARBA00022840"/>
    </source>
</evidence>
<keyword evidence="2" id="KW-0547">Nucleotide-binding</keyword>
<comment type="caution">
    <text evidence="5">The sequence shown here is derived from an EMBL/GenBank/DDBJ whole genome shotgun (WGS) entry which is preliminary data.</text>
</comment>
<dbReference type="PANTHER" id="PTHR42781">
    <property type="entry name" value="SPERMIDINE/PUTRESCINE IMPORT ATP-BINDING PROTEIN POTA"/>
    <property type="match status" value="1"/>
</dbReference>
<protein>
    <submittedName>
        <fullName evidence="5">ABC transporter ATP-binding protein</fullName>
    </submittedName>
</protein>
<evidence type="ECO:0000256" key="1">
    <source>
        <dbReference type="ARBA" id="ARBA00022448"/>
    </source>
</evidence>
<evidence type="ECO:0000259" key="4">
    <source>
        <dbReference type="PROSITE" id="PS50893"/>
    </source>
</evidence>
<dbReference type="InterPro" id="IPR003593">
    <property type="entry name" value="AAA+_ATPase"/>
</dbReference>
<dbReference type="PROSITE" id="PS00211">
    <property type="entry name" value="ABC_TRANSPORTER_1"/>
    <property type="match status" value="1"/>
</dbReference>
<evidence type="ECO:0000313" key="5">
    <source>
        <dbReference type="EMBL" id="MCW1887557.1"/>
    </source>
</evidence>
<dbReference type="RefSeq" id="WP_264503512.1">
    <property type="nucleotide sequence ID" value="NZ_JAPDDS010000019.1"/>
</dbReference>
<dbReference type="Pfam" id="PF08402">
    <property type="entry name" value="TOBE_2"/>
    <property type="match status" value="1"/>
</dbReference>
<dbReference type="Gene3D" id="3.40.50.300">
    <property type="entry name" value="P-loop containing nucleotide triphosphate hydrolases"/>
    <property type="match status" value="1"/>
</dbReference>
<sequence length="344" mass="37663">MNLLQANTISKRYRGNSRAAVDAASFGVAEGEILALVGESGSGKTTLLRILAGLETPDSGDIQLDERVISAPGTILPPERRGIGMVFQHHALFPHLTVERNIAFGIRRLPRKDRAERIASLLDLIGLPDFARRYPHELSGGERQRIALARALAPRPRLLLLDEPFSSLDARLRQSVRDDTRAVLKQHGTTAIFVTHDTDDALAVADKITVIREGVVQQSGAPPEIYRAPANAYVASFFGICNFIPLCPLMPGGPWKRHHIGPHEGDRGLWIRPKDMHLVPAGRAPAQTLTGVIRRVSFLGMAFEVTLECDVPEHGVFHVIVHHGSNEPLNVGERVGILPRDAES</sequence>
<dbReference type="SUPFAM" id="SSF50331">
    <property type="entry name" value="MOP-like"/>
    <property type="match status" value="1"/>
</dbReference>
<evidence type="ECO:0000256" key="2">
    <source>
        <dbReference type="ARBA" id="ARBA00022741"/>
    </source>
</evidence>
<evidence type="ECO:0000313" key="6">
    <source>
        <dbReference type="Proteomes" id="UP001207930"/>
    </source>
</evidence>
<dbReference type="InterPro" id="IPR013611">
    <property type="entry name" value="Transp-assoc_OB_typ2"/>
</dbReference>
<proteinExistence type="predicted"/>